<sequence>MAGGSPAVICSCRLGICDPSDSWAWLPVASIAVNCAVASSAAFWAFRSSVFLLRVSRAFCVCALFRSARSASGRCSSRRRFRFGASGPAGPWSGCVRPCRGCCLALPPVGFRLLPAPVRPAVNQKVGAVAAAAADGPRSCGTAATAAVDVLAASMRVSASCLAAMESACASTPCWAAAAVGSGCGAEGSCGCRVGGGGGSRIRGWACGGGGVGICCSWACAGDWVCSCGAGGGGGARGGGGAC</sequence>
<accession>A0A9W6C144</accession>
<comment type="caution">
    <text evidence="1">The sequence shown here is derived from an EMBL/GenBank/DDBJ whole genome shotgun (WGS) entry which is preliminary data.</text>
</comment>
<evidence type="ECO:0000313" key="2">
    <source>
        <dbReference type="Proteomes" id="UP001165080"/>
    </source>
</evidence>
<reference evidence="1 2" key="1">
    <citation type="journal article" date="2023" name="Commun. Biol.">
        <title>Reorganization of the ancestral sex-determining regions during the evolution of trioecy in Pleodorina starrii.</title>
        <authorList>
            <person name="Takahashi K."/>
            <person name="Suzuki S."/>
            <person name="Kawai-Toyooka H."/>
            <person name="Yamamoto K."/>
            <person name="Hamaji T."/>
            <person name="Ootsuki R."/>
            <person name="Yamaguchi H."/>
            <person name="Kawachi M."/>
            <person name="Higashiyama T."/>
            <person name="Nozaki H."/>
        </authorList>
    </citation>
    <scope>NUCLEOTIDE SEQUENCE [LARGE SCALE GENOMIC DNA]</scope>
    <source>
        <strain evidence="1 2">NIES-4479</strain>
    </source>
</reference>
<keyword evidence="2" id="KW-1185">Reference proteome</keyword>
<dbReference type="AlphaFoldDB" id="A0A9W6C144"/>
<dbReference type="EMBL" id="BRXU01000047">
    <property type="protein sequence ID" value="GLC61510.1"/>
    <property type="molecule type" value="Genomic_DNA"/>
</dbReference>
<gene>
    <name evidence="1" type="primary">PLESTB004415</name>
    <name evidence="1" type="ORF">PLESTB_001764300</name>
</gene>
<evidence type="ECO:0000313" key="1">
    <source>
        <dbReference type="EMBL" id="GLC61510.1"/>
    </source>
</evidence>
<dbReference type="Proteomes" id="UP001165080">
    <property type="component" value="Unassembled WGS sequence"/>
</dbReference>
<protein>
    <submittedName>
        <fullName evidence="1">Uncharacterized protein</fullName>
    </submittedName>
</protein>
<name>A0A9W6C144_9CHLO</name>
<organism evidence="1 2">
    <name type="scientific">Pleodorina starrii</name>
    <dbReference type="NCBI Taxonomy" id="330485"/>
    <lineage>
        <taxon>Eukaryota</taxon>
        <taxon>Viridiplantae</taxon>
        <taxon>Chlorophyta</taxon>
        <taxon>core chlorophytes</taxon>
        <taxon>Chlorophyceae</taxon>
        <taxon>CS clade</taxon>
        <taxon>Chlamydomonadales</taxon>
        <taxon>Volvocaceae</taxon>
        <taxon>Pleodorina</taxon>
    </lineage>
</organism>
<proteinExistence type="predicted"/>